<proteinExistence type="predicted"/>
<accession>A0ACB0LSW2</accession>
<dbReference type="Proteomes" id="UP001177021">
    <property type="component" value="Unassembled WGS sequence"/>
</dbReference>
<gene>
    <name evidence="1" type="ORF">MILVUS5_LOCUS35924</name>
</gene>
<comment type="caution">
    <text evidence="1">The sequence shown here is derived from an EMBL/GenBank/DDBJ whole genome shotgun (WGS) entry which is preliminary data.</text>
</comment>
<sequence>MISHFEPDTNIEFLIHRKVIPIDNNTQNDQTSKPIHIDPTHTEPSTEQNNHIPQLIRSLLDPPTSLHISQTTYAIFQEVYFSQHILRIEHEISENPNRSPSVSPACLRRCSLRLSFLFLAVLFVPPVASKPNEDGNE</sequence>
<evidence type="ECO:0000313" key="1">
    <source>
        <dbReference type="EMBL" id="CAJ2672266.1"/>
    </source>
</evidence>
<evidence type="ECO:0000313" key="2">
    <source>
        <dbReference type="Proteomes" id="UP001177021"/>
    </source>
</evidence>
<reference evidence="1" key="1">
    <citation type="submission" date="2023-10" db="EMBL/GenBank/DDBJ databases">
        <authorList>
            <person name="Rodriguez Cubillos JULIANA M."/>
            <person name="De Vega J."/>
        </authorList>
    </citation>
    <scope>NUCLEOTIDE SEQUENCE</scope>
</reference>
<keyword evidence="2" id="KW-1185">Reference proteome</keyword>
<name>A0ACB0LSW2_TRIPR</name>
<protein>
    <submittedName>
        <fullName evidence="1">Uncharacterized protein</fullName>
    </submittedName>
</protein>
<dbReference type="EMBL" id="CASHSV030000615">
    <property type="protein sequence ID" value="CAJ2672266.1"/>
    <property type="molecule type" value="Genomic_DNA"/>
</dbReference>
<organism evidence="1 2">
    <name type="scientific">Trifolium pratense</name>
    <name type="common">Red clover</name>
    <dbReference type="NCBI Taxonomy" id="57577"/>
    <lineage>
        <taxon>Eukaryota</taxon>
        <taxon>Viridiplantae</taxon>
        <taxon>Streptophyta</taxon>
        <taxon>Embryophyta</taxon>
        <taxon>Tracheophyta</taxon>
        <taxon>Spermatophyta</taxon>
        <taxon>Magnoliopsida</taxon>
        <taxon>eudicotyledons</taxon>
        <taxon>Gunneridae</taxon>
        <taxon>Pentapetalae</taxon>
        <taxon>rosids</taxon>
        <taxon>fabids</taxon>
        <taxon>Fabales</taxon>
        <taxon>Fabaceae</taxon>
        <taxon>Papilionoideae</taxon>
        <taxon>50 kb inversion clade</taxon>
        <taxon>NPAAA clade</taxon>
        <taxon>Hologalegina</taxon>
        <taxon>IRL clade</taxon>
        <taxon>Trifolieae</taxon>
        <taxon>Trifolium</taxon>
    </lineage>
</organism>